<dbReference type="Proteomes" id="UP000789595">
    <property type="component" value="Unassembled WGS sequence"/>
</dbReference>
<comment type="caution">
    <text evidence="1">The sequence shown here is derived from an EMBL/GenBank/DDBJ whole genome shotgun (WGS) entry which is preliminary data.</text>
</comment>
<dbReference type="EMBL" id="CAKKNE010000001">
    <property type="protein sequence ID" value="CAH0365007.1"/>
    <property type="molecule type" value="Genomic_DNA"/>
</dbReference>
<keyword evidence="2" id="KW-1185">Reference proteome</keyword>
<gene>
    <name evidence="1" type="ORF">PECAL_1P14060</name>
</gene>
<feature type="non-terminal residue" evidence="1">
    <location>
        <position position="373"/>
    </location>
</feature>
<accession>A0A8J2S546</accession>
<dbReference type="OrthoDB" id="419329at2759"/>
<organism evidence="1 2">
    <name type="scientific">Pelagomonas calceolata</name>
    <dbReference type="NCBI Taxonomy" id="35677"/>
    <lineage>
        <taxon>Eukaryota</taxon>
        <taxon>Sar</taxon>
        <taxon>Stramenopiles</taxon>
        <taxon>Ochrophyta</taxon>
        <taxon>Pelagophyceae</taxon>
        <taxon>Pelagomonadales</taxon>
        <taxon>Pelagomonadaceae</taxon>
        <taxon>Pelagomonas</taxon>
    </lineage>
</organism>
<dbReference type="AlphaFoldDB" id="A0A8J2S546"/>
<protein>
    <submittedName>
        <fullName evidence="1">Uncharacterized protein</fullName>
    </submittedName>
</protein>
<feature type="non-terminal residue" evidence="1">
    <location>
        <position position="1"/>
    </location>
</feature>
<reference evidence="1" key="1">
    <citation type="submission" date="2021-11" db="EMBL/GenBank/DDBJ databases">
        <authorList>
            <consortium name="Genoscope - CEA"/>
            <person name="William W."/>
        </authorList>
    </citation>
    <scope>NUCLEOTIDE SEQUENCE</scope>
</reference>
<proteinExistence type="predicted"/>
<name>A0A8J2S546_9STRA</name>
<evidence type="ECO:0000313" key="2">
    <source>
        <dbReference type="Proteomes" id="UP000789595"/>
    </source>
</evidence>
<evidence type="ECO:0000313" key="1">
    <source>
        <dbReference type="EMBL" id="CAH0365007.1"/>
    </source>
</evidence>
<sequence>APGTAAALKRAALLVMLLETWRKHSLERLFDVSKRAATKTANEGLMLRRAHCLSLLMSTAAVAPISYKLQNINLAERWLGLVRAGSVSASTEHGEAYGVTEVAGDLRFFVRGATEKAQKINATLAASGDGLRVATDGPFVAQLQLSRTLRPAPAFATGGGFDETSYTPPSYEPGSLVVGPLRLQDRPRAAALAVHGRAWDCYHNVAPCDPRGHFLLLPAVGDQKNWRPQRLTAEDCADLCGVETDLALVFNSIGAGASQNHVHAHAWPAPPVGAARYAVEGAAAARSTSVGGVEVELLDYPLCAVRLRGEGRGEALGRAVAAVEARHRPHNVAVLGGAAYVFARRAERSPQLAGRLGAAECLGVFHCTSEEDF</sequence>